<evidence type="ECO:0000256" key="6">
    <source>
        <dbReference type="ARBA" id="ARBA00023136"/>
    </source>
</evidence>
<feature type="transmembrane region" description="Helical" evidence="9">
    <location>
        <begin position="415"/>
        <end position="438"/>
    </location>
</feature>
<evidence type="ECO:0000256" key="2">
    <source>
        <dbReference type="ARBA" id="ARBA00008108"/>
    </source>
</evidence>
<evidence type="ECO:0000313" key="10">
    <source>
        <dbReference type="Proteomes" id="UP000050741"/>
    </source>
</evidence>
<name>A0A183BSX4_GLOPA</name>
<dbReference type="AlphaFoldDB" id="A0A183BSX4"/>
<dbReference type="GO" id="GO:0012505">
    <property type="term" value="C:endomembrane system"/>
    <property type="evidence" value="ECO:0007669"/>
    <property type="project" value="TreeGrafter"/>
</dbReference>
<keyword evidence="4 9" id="KW-1133">Transmembrane helix</keyword>
<reference evidence="10" key="2">
    <citation type="submission" date="2014-05" db="EMBL/GenBank/DDBJ databases">
        <title>The genome and life-stage specific transcriptomes of Globodera pallida elucidate key aspects of plant parasitism by a cyst nematode.</title>
        <authorList>
            <person name="Cotton J.A."/>
            <person name="Lilley C.J."/>
            <person name="Jones L.M."/>
            <person name="Kikuchi T."/>
            <person name="Reid A.J."/>
            <person name="Thorpe P."/>
            <person name="Tsai I.J."/>
            <person name="Beasley H."/>
            <person name="Blok V."/>
            <person name="Cock P.J.A."/>
            <person name="Van den Akker S.E."/>
            <person name="Holroyd N."/>
            <person name="Hunt M."/>
            <person name="Mantelin S."/>
            <person name="Naghra H."/>
            <person name="Pain A."/>
            <person name="Palomares-Rius J.E."/>
            <person name="Zarowiecki M."/>
            <person name="Berriman M."/>
            <person name="Jones J.T."/>
            <person name="Urwin P.E."/>
        </authorList>
    </citation>
    <scope>NUCLEOTIDE SEQUENCE [LARGE SCALE GENOMIC DNA]</scope>
    <source>
        <strain evidence="10">Lindley</strain>
    </source>
</reference>
<reference evidence="10" key="1">
    <citation type="submission" date="2013-12" db="EMBL/GenBank/DDBJ databases">
        <authorList>
            <person name="Aslett M."/>
        </authorList>
    </citation>
    <scope>NUCLEOTIDE SEQUENCE [LARGE SCALE GENOMIC DNA]</scope>
    <source>
        <strain evidence="10">Lindley</strain>
    </source>
</reference>
<dbReference type="GO" id="GO:0016020">
    <property type="term" value="C:membrane"/>
    <property type="evidence" value="ECO:0007669"/>
    <property type="project" value="UniProtKB-SubCell"/>
</dbReference>
<reference evidence="11" key="3">
    <citation type="submission" date="2016-06" db="UniProtKB">
        <authorList>
            <consortium name="WormBaseParasite"/>
        </authorList>
    </citation>
    <scope>IDENTIFICATION</scope>
</reference>
<proteinExistence type="inferred from homology"/>
<evidence type="ECO:0000256" key="4">
    <source>
        <dbReference type="ARBA" id="ARBA00022989"/>
    </source>
</evidence>
<evidence type="ECO:0000256" key="3">
    <source>
        <dbReference type="ARBA" id="ARBA00022692"/>
    </source>
</evidence>
<feature type="region of interest" description="Disordered" evidence="8">
    <location>
        <begin position="226"/>
        <end position="245"/>
    </location>
</feature>
<dbReference type="Pfam" id="PF10267">
    <property type="entry name" value="Tmemb_cc2"/>
    <property type="match status" value="1"/>
</dbReference>
<feature type="region of interest" description="Disordered" evidence="8">
    <location>
        <begin position="273"/>
        <end position="294"/>
    </location>
</feature>
<organism evidence="10 11">
    <name type="scientific">Globodera pallida</name>
    <name type="common">Potato cyst nematode worm</name>
    <name type="synonym">Heterodera pallida</name>
    <dbReference type="NCBI Taxonomy" id="36090"/>
    <lineage>
        <taxon>Eukaryota</taxon>
        <taxon>Metazoa</taxon>
        <taxon>Ecdysozoa</taxon>
        <taxon>Nematoda</taxon>
        <taxon>Chromadorea</taxon>
        <taxon>Rhabditida</taxon>
        <taxon>Tylenchina</taxon>
        <taxon>Tylenchomorpha</taxon>
        <taxon>Tylenchoidea</taxon>
        <taxon>Heteroderidae</taxon>
        <taxon>Heteroderinae</taxon>
        <taxon>Globodera</taxon>
    </lineage>
</organism>
<accession>A0A183BSX4</accession>
<dbReference type="InterPro" id="IPR019394">
    <property type="entry name" value="TEX28/TMCC"/>
</dbReference>
<keyword evidence="6 9" id="KW-0472">Membrane</keyword>
<keyword evidence="5 7" id="KW-0175">Coiled coil</keyword>
<dbReference type="PANTHER" id="PTHR17613:SF14">
    <property type="entry name" value="DEMENTIN, ISOFORM H"/>
    <property type="match status" value="1"/>
</dbReference>
<keyword evidence="10" id="KW-1185">Reference proteome</keyword>
<keyword evidence="3 9" id="KW-0812">Transmembrane</keyword>
<dbReference type="Proteomes" id="UP000050741">
    <property type="component" value="Unassembled WGS sequence"/>
</dbReference>
<evidence type="ECO:0000313" key="11">
    <source>
        <dbReference type="WBParaSite" id="GPLIN_000371000"/>
    </source>
</evidence>
<comment type="subcellular location">
    <subcellularLocation>
        <location evidence="1">Membrane</location>
    </subcellularLocation>
</comment>
<feature type="compositionally biased region" description="Polar residues" evidence="8">
    <location>
        <begin position="1"/>
        <end position="11"/>
    </location>
</feature>
<feature type="transmembrane region" description="Helical" evidence="9">
    <location>
        <begin position="459"/>
        <end position="484"/>
    </location>
</feature>
<evidence type="ECO:0000256" key="8">
    <source>
        <dbReference type="SAM" id="MobiDB-lite"/>
    </source>
</evidence>
<sequence length="485" mass="54616">MNSSDLASNDDVSVAEKAATASGSAFSSIDERQQPPTNRNKTVADHLDWKREKLETKMEKIRDKLTRNSIGHEHDVEEFLKLTSHQTDNPQIARIKQHFEKKNKKHAQEAVKLQKKLEDYERQLNDLDSADAPKSSAEFSHAFNRCDSGRFVHSFGNEIRSIGRRTGANLMHGPLEIAEKMRRNVFGSAEELRRRRSTSPAVPCQNVGGLYFGNSTFYDAETKSAAPAGESYKNERTAPARAFSPQSNAVESGIVVPMPTTDGAAEGTSAAIYSDDLSSPKEEGGGAGDSGGELSRTFHTLRQRHAHIQRQFDTFSKETKAELRSQENEIVNSRFRIQHLEQAINEALELHQNELKQLKNDLNMIGIRMDYQYNDRFKKIEESIESTENNMVRIETSWRESASALERYRSPWNSLVFSGANIVVELLKITLYLIAVTLDSVRVCLDSLGFSGTRKRAGIVLITCITLFLFWNHLHAFALSIFSIF</sequence>
<evidence type="ECO:0000256" key="1">
    <source>
        <dbReference type="ARBA" id="ARBA00004370"/>
    </source>
</evidence>
<feature type="region of interest" description="Disordered" evidence="8">
    <location>
        <begin position="1"/>
        <end position="46"/>
    </location>
</feature>
<evidence type="ECO:0000256" key="5">
    <source>
        <dbReference type="ARBA" id="ARBA00023054"/>
    </source>
</evidence>
<evidence type="ECO:0000256" key="9">
    <source>
        <dbReference type="SAM" id="Phobius"/>
    </source>
</evidence>
<comment type="similarity">
    <text evidence="2">Belongs to the TEX28 family.</text>
</comment>
<feature type="coiled-coil region" evidence="7">
    <location>
        <begin position="96"/>
        <end position="130"/>
    </location>
</feature>
<protein>
    <submittedName>
        <fullName evidence="11">Uncharacterized protein</fullName>
    </submittedName>
</protein>
<dbReference type="WBParaSite" id="GPLIN_000371000">
    <property type="protein sequence ID" value="GPLIN_000371000"/>
    <property type="gene ID" value="GPLIN_000371000"/>
</dbReference>
<dbReference type="PANTHER" id="PTHR17613">
    <property type="entry name" value="CEREBRAL PROTEIN-11-RELATED"/>
    <property type="match status" value="1"/>
</dbReference>
<evidence type="ECO:0000256" key="7">
    <source>
        <dbReference type="SAM" id="Coils"/>
    </source>
</evidence>
<feature type="coiled-coil region" evidence="7">
    <location>
        <begin position="323"/>
        <end position="397"/>
    </location>
</feature>